<accession>B5Y9B8</accession>
<dbReference type="PANTHER" id="PTHR33383:SF1">
    <property type="entry name" value="MEMBRANE PROTEIN INSERTION EFFICIENCY FACTOR-RELATED"/>
    <property type="match status" value="1"/>
</dbReference>
<protein>
    <recommendedName>
        <fullName evidence="1">Putative membrane protein insertion efficiency factor</fullName>
    </recommendedName>
</protein>
<dbReference type="OrthoDB" id="9801753at2"/>
<dbReference type="Proteomes" id="UP000001732">
    <property type="component" value="Chromosome"/>
</dbReference>
<comment type="subcellular location">
    <subcellularLocation>
        <location evidence="1">Cell membrane</location>
        <topology evidence="1">Peripheral membrane protein</topology>
        <orientation evidence="1">Cytoplasmic side</orientation>
    </subcellularLocation>
</comment>
<dbReference type="PANTHER" id="PTHR33383">
    <property type="entry name" value="MEMBRANE PROTEIN INSERTION EFFICIENCY FACTOR-RELATED"/>
    <property type="match status" value="1"/>
</dbReference>
<keyword evidence="1" id="KW-0472">Membrane</keyword>
<organism evidence="2 3">
    <name type="scientific">Coprothermobacter proteolyticus (strain ATCC 35245 / DSM 5265 / OCM 4 / BT)</name>
    <dbReference type="NCBI Taxonomy" id="309798"/>
    <lineage>
        <taxon>Bacteria</taxon>
        <taxon>Pseudomonadati</taxon>
        <taxon>Coprothermobacterota</taxon>
        <taxon>Coprothermobacteria</taxon>
        <taxon>Coprothermobacterales</taxon>
        <taxon>Coprothermobacteraceae</taxon>
        <taxon>Coprothermobacter</taxon>
    </lineage>
</organism>
<evidence type="ECO:0000256" key="1">
    <source>
        <dbReference type="HAMAP-Rule" id="MF_00386"/>
    </source>
</evidence>
<keyword evidence="1" id="KW-1003">Cell membrane</keyword>
<gene>
    <name evidence="2" type="ordered locus">COPRO5265_1047</name>
</gene>
<dbReference type="EMBL" id="CP001145">
    <property type="protein sequence ID" value="ACI17809.1"/>
    <property type="molecule type" value="Genomic_DNA"/>
</dbReference>
<keyword evidence="3" id="KW-1185">Reference proteome</keyword>
<dbReference type="RefSeq" id="WP_012544461.1">
    <property type="nucleotide sequence ID" value="NC_011295.1"/>
</dbReference>
<evidence type="ECO:0000313" key="2">
    <source>
        <dbReference type="EMBL" id="ACI17809.1"/>
    </source>
</evidence>
<dbReference type="GO" id="GO:0005886">
    <property type="term" value="C:plasma membrane"/>
    <property type="evidence" value="ECO:0007669"/>
    <property type="project" value="UniProtKB-SubCell"/>
</dbReference>
<reference evidence="3" key="1">
    <citation type="submission" date="2008-08" db="EMBL/GenBank/DDBJ databases">
        <title>The complete genome sequence of Coprothermobacter proteolyticus strain ATCC 5245 / DSM 5265 / BT.</title>
        <authorList>
            <person name="Dodson R.J."/>
            <person name="Durkin A.S."/>
            <person name="Wu M."/>
            <person name="Eisen J."/>
            <person name="Sutton G."/>
        </authorList>
    </citation>
    <scope>NUCLEOTIDE SEQUENCE [LARGE SCALE GENOMIC DNA]</scope>
    <source>
        <strain evidence="3">ATCC 35245 / DSM 5265 / OCM 4 / BT</strain>
    </source>
</reference>
<dbReference type="AlphaFoldDB" id="B5Y9B8"/>
<dbReference type="NCBIfam" id="TIGR00278">
    <property type="entry name" value="membrane protein insertion efficiency factor YidD"/>
    <property type="match status" value="1"/>
</dbReference>
<dbReference type="HAMAP" id="MF_00386">
    <property type="entry name" value="UPF0161_YidD"/>
    <property type="match status" value="1"/>
</dbReference>
<proteinExistence type="inferred from homology"/>
<dbReference type="InterPro" id="IPR002696">
    <property type="entry name" value="Membr_insert_effic_factor_YidD"/>
</dbReference>
<comment type="similarity">
    <text evidence="1">Belongs to the UPF0161 family.</text>
</comment>
<evidence type="ECO:0000313" key="3">
    <source>
        <dbReference type="Proteomes" id="UP000001732"/>
    </source>
</evidence>
<sequence length="88" mass="9913">MNGNGLAVKTVHIVLQFYRMVRQLVLPGPVCRHTPTCSVYWEQAVAEHGLFWGSVLAFKRVLTCNPLFPGGYDPVPKKGDVKVLWFKV</sequence>
<reference evidence="2 3" key="2">
    <citation type="journal article" date="2014" name="Genome Announc.">
        <title>Complete Genome Sequence of Coprothermobacter proteolyticus DSM 5265.</title>
        <authorList>
            <person name="Alexiev A."/>
            <person name="Coil D.A."/>
            <person name="Badger J.H."/>
            <person name="Enticknap J."/>
            <person name="Ward N."/>
            <person name="Robb F.T."/>
            <person name="Eisen J.A."/>
        </authorList>
    </citation>
    <scope>NUCLEOTIDE SEQUENCE [LARGE SCALE GENOMIC DNA]</scope>
    <source>
        <strain evidence="3">ATCC 35245 / DSM 5265 / OCM 4 / BT</strain>
    </source>
</reference>
<name>B5Y9B8_COPPD</name>
<dbReference type="SMART" id="SM01234">
    <property type="entry name" value="Haemolytic"/>
    <property type="match status" value="1"/>
</dbReference>
<dbReference type="Pfam" id="PF01809">
    <property type="entry name" value="YidD"/>
    <property type="match status" value="1"/>
</dbReference>
<comment type="function">
    <text evidence="1">Could be involved in insertion of integral membrane proteins into the membrane.</text>
</comment>